<gene>
    <name evidence="5" type="ORF">J2S55_006937</name>
</gene>
<dbReference type="GO" id="GO:0016829">
    <property type="term" value="F:lyase activity"/>
    <property type="evidence" value="ECO:0007669"/>
    <property type="project" value="UniProtKB-KW"/>
</dbReference>
<dbReference type="SUPFAM" id="SSF51621">
    <property type="entry name" value="Phosphoenolpyruvate/pyruvate domain"/>
    <property type="match status" value="1"/>
</dbReference>
<dbReference type="Proteomes" id="UP001230426">
    <property type="component" value="Unassembled WGS sequence"/>
</dbReference>
<evidence type="ECO:0000256" key="3">
    <source>
        <dbReference type="ARBA" id="ARBA00022842"/>
    </source>
</evidence>
<dbReference type="InterPro" id="IPR011206">
    <property type="entry name" value="Citrate_lyase_beta/mcl1/mcl2"/>
</dbReference>
<reference evidence="5 6" key="1">
    <citation type="submission" date="2023-07" db="EMBL/GenBank/DDBJ databases">
        <title>Sequencing the genomes of 1000 actinobacteria strains.</title>
        <authorList>
            <person name="Klenk H.-P."/>
        </authorList>
    </citation>
    <scope>NUCLEOTIDE SEQUENCE [LARGE SCALE GENOMIC DNA]</scope>
    <source>
        <strain evidence="5 6">DSM 44109</strain>
    </source>
</reference>
<dbReference type="Pfam" id="PF03328">
    <property type="entry name" value="HpcH_HpaI"/>
    <property type="match status" value="1"/>
</dbReference>
<organism evidence="5 6">
    <name type="scientific">Streptosporangium brasiliense</name>
    <dbReference type="NCBI Taxonomy" id="47480"/>
    <lineage>
        <taxon>Bacteria</taxon>
        <taxon>Bacillati</taxon>
        <taxon>Actinomycetota</taxon>
        <taxon>Actinomycetes</taxon>
        <taxon>Streptosporangiales</taxon>
        <taxon>Streptosporangiaceae</taxon>
        <taxon>Streptosporangium</taxon>
    </lineage>
</organism>
<keyword evidence="5" id="KW-0456">Lyase</keyword>
<keyword evidence="3" id="KW-0460">Magnesium</keyword>
<accession>A0ABT9REI6</accession>
<evidence type="ECO:0000256" key="1">
    <source>
        <dbReference type="ARBA" id="ARBA00001946"/>
    </source>
</evidence>
<sequence>MNTTYLCRSLMVTSALRMDRFVKGQTAGADINLIDLEDAVPQADKERARNEFLRLERAEVTGTLGLRINSLQTRDGLEDLIAVLDSPTEPDIIVVPKVESPHQIEHVDGVLGRAGRRSRLWALVETPKGVSDAMSIATCSDRLVALTFGLADYAAEMGASMEWEAMLFARSQVVTAARGAGIDAVDAPTFDLDDLGLLRAESRRSADMGFSGKIAIHPRQLPVINEIYSPTAQAVEWAQEVVSTFERESAGILTVGSLMVGPPFLKKARSILALVEDE</sequence>
<evidence type="ECO:0000256" key="2">
    <source>
        <dbReference type="ARBA" id="ARBA00022723"/>
    </source>
</evidence>
<proteinExistence type="predicted"/>
<dbReference type="InterPro" id="IPR015813">
    <property type="entry name" value="Pyrv/PenolPyrv_kinase-like_dom"/>
</dbReference>
<dbReference type="RefSeq" id="WP_306869558.1">
    <property type="nucleotide sequence ID" value="NZ_JAUSRB010000002.1"/>
</dbReference>
<evidence type="ECO:0000259" key="4">
    <source>
        <dbReference type="Pfam" id="PF03328"/>
    </source>
</evidence>
<dbReference type="InterPro" id="IPR040442">
    <property type="entry name" value="Pyrv_kinase-like_dom_sf"/>
</dbReference>
<keyword evidence="6" id="KW-1185">Reference proteome</keyword>
<evidence type="ECO:0000313" key="6">
    <source>
        <dbReference type="Proteomes" id="UP001230426"/>
    </source>
</evidence>
<dbReference type="Gene3D" id="3.20.20.60">
    <property type="entry name" value="Phosphoenolpyruvate-binding domains"/>
    <property type="match status" value="1"/>
</dbReference>
<comment type="caution">
    <text evidence="5">The sequence shown here is derived from an EMBL/GenBank/DDBJ whole genome shotgun (WGS) entry which is preliminary data.</text>
</comment>
<comment type="cofactor">
    <cofactor evidence="1">
        <name>Mg(2+)</name>
        <dbReference type="ChEBI" id="CHEBI:18420"/>
    </cofactor>
</comment>
<dbReference type="InterPro" id="IPR005000">
    <property type="entry name" value="Aldolase/citrate-lyase_domain"/>
</dbReference>
<dbReference type="PANTHER" id="PTHR32308:SF0">
    <property type="entry name" value="HPCH_HPAI ALDOLASE_CITRATE LYASE DOMAIN-CONTAINING PROTEIN"/>
    <property type="match status" value="1"/>
</dbReference>
<keyword evidence="2" id="KW-0479">Metal-binding</keyword>
<dbReference type="PIRSF" id="PIRSF015582">
    <property type="entry name" value="Cit_lyase_B"/>
    <property type="match status" value="1"/>
</dbReference>
<dbReference type="EMBL" id="JAUSRB010000002">
    <property type="protein sequence ID" value="MDP9867671.1"/>
    <property type="molecule type" value="Genomic_DNA"/>
</dbReference>
<feature type="domain" description="HpcH/HpaI aldolase/citrate lyase" evidence="4">
    <location>
        <begin position="25"/>
        <end position="218"/>
    </location>
</feature>
<protein>
    <submittedName>
        <fullName evidence="5">Citrate lyase beta subunit</fullName>
    </submittedName>
</protein>
<name>A0ABT9REI6_9ACTN</name>
<dbReference type="PANTHER" id="PTHR32308">
    <property type="entry name" value="LYASE BETA SUBUNIT, PUTATIVE (AFU_ORTHOLOGUE AFUA_4G13030)-RELATED"/>
    <property type="match status" value="1"/>
</dbReference>
<evidence type="ECO:0000313" key="5">
    <source>
        <dbReference type="EMBL" id="MDP9867671.1"/>
    </source>
</evidence>